<dbReference type="Proteomes" id="UP000479000">
    <property type="component" value="Unassembled WGS sequence"/>
</dbReference>
<name>A0A6H5GSS2_9HEMI</name>
<gene>
    <name evidence="1" type="ORF">NTEN_LOCUS12724</name>
</gene>
<keyword evidence="2" id="KW-1185">Reference proteome</keyword>
<evidence type="ECO:0000313" key="1">
    <source>
        <dbReference type="EMBL" id="CAB0007444.1"/>
    </source>
</evidence>
<accession>A0A6H5GSS2</accession>
<proteinExistence type="predicted"/>
<dbReference type="AlphaFoldDB" id="A0A6H5GSS2"/>
<reference evidence="1 2" key="1">
    <citation type="submission" date="2020-02" db="EMBL/GenBank/DDBJ databases">
        <authorList>
            <person name="Ferguson B K."/>
        </authorList>
    </citation>
    <scope>NUCLEOTIDE SEQUENCE [LARGE SCALE GENOMIC DNA]</scope>
</reference>
<evidence type="ECO:0000313" key="2">
    <source>
        <dbReference type="Proteomes" id="UP000479000"/>
    </source>
</evidence>
<dbReference type="EMBL" id="CADCXU010019074">
    <property type="protein sequence ID" value="CAB0007444.1"/>
    <property type="molecule type" value="Genomic_DNA"/>
</dbReference>
<sequence>MYAMRLYFVEATLSYWDAYFQTLGTLESLHWRIVVFVASTSSPSFDVAPIMLRISMETNCKTIEHHFMNPKVVLQCHSGKWPKIPKATEIKKVAISTQRGGIRLCFETRPASGVITFVSLASGSSNVASRPS</sequence>
<protein>
    <submittedName>
        <fullName evidence="1">Uncharacterized protein</fullName>
    </submittedName>
</protein>
<organism evidence="1 2">
    <name type="scientific">Nesidiocoris tenuis</name>
    <dbReference type="NCBI Taxonomy" id="355587"/>
    <lineage>
        <taxon>Eukaryota</taxon>
        <taxon>Metazoa</taxon>
        <taxon>Ecdysozoa</taxon>
        <taxon>Arthropoda</taxon>
        <taxon>Hexapoda</taxon>
        <taxon>Insecta</taxon>
        <taxon>Pterygota</taxon>
        <taxon>Neoptera</taxon>
        <taxon>Paraneoptera</taxon>
        <taxon>Hemiptera</taxon>
        <taxon>Heteroptera</taxon>
        <taxon>Panheteroptera</taxon>
        <taxon>Cimicomorpha</taxon>
        <taxon>Miridae</taxon>
        <taxon>Dicyphina</taxon>
        <taxon>Nesidiocoris</taxon>
    </lineage>
</organism>